<dbReference type="EMBL" id="JAATIQ010000013">
    <property type="protein sequence ID" value="KAF4401119.1"/>
    <property type="molecule type" value="Genomic_DNA"/>
</dbReference>
<accession>A0A7J6I209</accession>
<dbReference type="InterPro" id="IPR015410">
    <property type="entry name" value="DUF1985"/>
</dbReference>
<dbReference type="AlphaFoldDB" id="A0A7J6I209"/>
<evidence type="ECO:0000256" key="2">
    <source>
        <dbReference type="SAM" id="MobiDB-lite"/>
    </source>
</evidence>
<evidence type="ECO:0000259" key="3">
    <source>
        <dbReference type="Pfam" id="PF09331"/>
    </source>
</evidence>
<dbReference type="Pfam" id="PF09331">
    <property type="entry name" value="DUF1985"/>
    <property type="match status" value="1"/>
</dbReference>
<reference evidence="4 5" key="1">
    <citation type="journal article" date="2020" name="bioRxiv">
        <title>Sequence and annotation of 42 cannabis genomes reveals extensive copy number variation in cannabinoid synthesis and pathogen resistance genes.</title>
        <authorList>
            <person name="Mckernan K.J."/>
            <person name="Helbert Y."/>
            <person name="Kane L.T."/>
            <person name="Ebling H."/>
            <person name="Zhang L."/>
            <person name="Liu B."/>
            <person name="Eaton Z."/>
            <person name="Mclaughlin S."/>
            <person name="Kingan S."/>
            <person name="Baybayan P."/>
            <person name="Concepcion G."/>
            <person name="Jordan M."/>
            <person name="Riva A."/>
            <person name="Barbazuk W."/>
            <person name="Harkins T."/>
        </authorList>
    </citation>
    <scope>NUCLEOTIDE SEQUENCE [LARGE SCALE GENOMIC DNA]</scope>
    <source>
        <strain evidence="5">cv. Jamaican Lion 4</strain>
        <tissue evidence="4">Leaf</tissue>
    </source>
</reference>
<gene>
    <name evidence="4" type="ORF">G4B88_013960</name>
</gene>
<evidence type="ECO:0000313" key="4">
    <source>
        <dbReference type="EMBL" id="KAF4401119.1"/>
    </source>
</evidence>
<comment type="caution">
    <text evidence="4">The sequence shown here is derived from an EMBL/GenBank/DDBJ whole genome shotgun (WGS) entry which is preliminary data.</text>
</comment>
<proteinExistence type="predicted"/>
<name>A0A7J6I209_CANSA</name>
<evidence type="ECO:0000256" key="1">
    <source>
        <dbReference type="SAM" id="Coils"/>
    </source>
</evidence>
<sequence>MKGPGEGGDGGLRWTLRLGNGNQGIQKHACTVSCVISLFVKPLPPYDFSPPPSSPAPSTTGDFIYIGQNFQLKVVVEEDLGNMQHYSLDYNSSLSNLIISAMPLKKEQELHYSIAYTKYKHQAKPLIILNLLDLDVLCSVDTGVQNKSPKKTVVKQLSSVSINEDNFKVVKLFYCSVANMTKVSPMKKARRASSSRHRGGKKNVVFQDVGPEKFSSDDSRIHVTCHWHGFNCIKEFLSDLQLQKLRESCFGYLFDLDESLKPAQMIMHSLLLHQECNSNGNELQLSFNSNKVKFSIVEFGIITGLNCNEFPPDSDIIEHPNRLLNKYFSGNESISRKELAECLMKTRIDDDDDVVKLTKVFIVQNILQSKRGQCHVDNFVMKLVDDEQMFEKYPWGRRSFNDTVNSLSTVLNRRKTGYEICGFPLAFQVWGFEILPSLGSSFAIKVGNNIPKILNWKMTNLQRSSRLKTIWKEVFGKNKITCVPLAPVDDNRSTTIEQIGLNHDSSSPRMNDRRTNLQKEIEVNHHSSSLKMNKDEHTILLKDLMKESASLKALNVEIREENVEIKKENAEIREKITEITNENCGLKDEIAAVRKQVDVFMQYFTDLLELKTSFKNIEKLVLWLAENGGAEKRTCGEKENAKESSEDLVFLNESKNTFSRRNFHECTNELKSSNTVFSGPDCHPNVAEILKDSNVKIHQMKEGQQDKEANEGSRSMDHVNDEDKEVVEANKSGKAIIESDDDIPTFNLLSQSFSENENEPLCETLKECFWNSVVT</sequence>
<organism evidence="4 5">
    <name type="scientific">Cannabis sativa</name>
    <name type="common">Hemp</name>
    <name type="synonym">Marijuana</name>
    <dbReference type="NCBI Taxonomy" id="3483"/>
    <lineage>
        <taxon>Eukaryota</taxon>
        <taxon>Viridiplantae</taxon>
        <taxon>Streptophyta</taxon>
        <taxon>Embryophyta</taxon>
        <taxon>Tracheophyta</taxon>
        <taxon>Spermatophyta</taxon>
        <taxon>Magnoliopsida</taxon>
        <taxon>eudicotyledons</taxon>
        <taxon>Gunneridae</taxon>
        <taxon>Pentapetalae</taxon>
        <taxon>rosids</taxon>
        <taxon>fabids</taxon>
        <taxon>Rosales</taxon>
        <taxon>Cannabaceae</taxon>
        <taxon>Cannabis</taxon>
    </lineage>
</organism>
<evidence type="ECO:0000313" key="5">
    <source>
        <dbReference type="Proteomes" id="UP000583929"/>
    </source>
</evidence>
<keyword evidence="1" id="KW-0175">Coiled coil</keyword>
<feature type="domain" description="DUF1985" evidence="3">
    <location>
        <begin position="276"/>
        <end position="405"/>
    </location>
</feature>
<protein>
    <recommendedName>
        <fullName evidence="3">DUF1985 domain-containing protein</fullName>
    </recommendedName>
</protein>
<keyword evidence="5" id="KW-1185">Reference proteome</keyword>
<dbReference type="PANTHER" id="PTHR48449:SF1">
    <property type="entry name" value="DUF1985 DOMAIN-CONTAINING PROTEIN"/>
    <property type="match status" value="1"/>
</dbReference>
<feature type="coiled-coil region" evidence="1">
    <location>
        <begin position="541"/>
        <end position="582"/>
    </location>
</feature>
<dbReference type="PANTHER" id="PTHR48449">
    <property type="entry name" value="DUF1985 DOMAIN-CONTAINING PROTEIN"/>
    <property type="match status" value="1"/>
</dbReference>
<dbReference type="Proteomes" id="UP000583929">
    <property type="component" value="Unassembled WGS sequence"/>
</dbReference>
<feature type="region of interest" description="Disordered" evidence="2">
    <location>
        <begin position="700"/>
        <end position="721"/>
    </location>
</feature>